<feature type="transmembrane region" description="Helical" evidence="1">
    <location>
        <begin position="263"/>
        <end position="281"/>
    </location>
</feature>
<sequence length="507" mass="54362">MVEQKVKKRGFIDKSLDIIEKSGNKLPDPVVIFISLCLIILFASFVTGKMGVSAKNPADGKVIEAVNLLTPEGIAKIISEAVNNFATFPPLGLVLVVMIGVGVAEKTGYFETLMKYTIEKTPRKIIVPMIILVGILGNAAGDAAPIVLPPIAAMVFIKLGYHPVAGLVMAYASALGGYSASLMIGMSDALIMSFTEPAAKLIDDSVPVNAAMNYYFLCVSTVVLLIAAWFVTVKITIPRFGAYKSDLHTAAEDVTPTERKAMIYANIALLIAMLIVAFLAVPENGLLRNAKTGSLIQDSPLMNGIVPIITMLFLIPGIIYGFVAGTMRTTKKFAEMLGDAMSTMGPFIVIVFFAAQMLAYFKWSNLGTIIAIKGAEALQGQNGVVLILGVLVLSAFINMLIGSASAKWAIMAPILVPMLMLLGFHPAFTQVIYRVGDSITNPITPMMPYLPLLLSYAQRYVKDIGLGTLIAALMPFSVAFGIFWTILLLAWYFTGLPVGPGGPIHLK</sequence>
<accession>A0AAE7BZA5</accession>
<evidence type="ECO:0000256" key="1">
    <source>
        <dbReference type="SAM" id="Phobius"/>
    </source>
</evidence>
<feature type="transmembrane region" description="Helical" evidence="1">
    <location>
        <begin position="85"/>
        <end position="104"/>
    </location>
</feature>
<reference evidence="2" key="1">
    <citation type="journal article" date="2020" name="Antimicrob. Agents Chemother.">
        <title>The novel macrolide resistance genes mef(D), msr(F) and msr(H) are present on resistance islands in Macrococcus canis, Macrococcus caseolyticus and Staphylococcus aureus.</title>
        <authorList>
            <person name="Schwendener S."/>
            <person name="Dona V."/>
            <person name="Perreten V."/>
        </authorList>
    </citation>
    <scope>NUCLEOTIDE SEQUENCE</scope>
    <source>
        <strain evidence="2">Epi0076A</strain>
    </source>
</reference>
<keyword evidence="1" id="KW-0812">Transmembrane</keyword>
<feature type="transmembrane region" description="Helical" evidence="1">
    <location>
        <begin position="408"/>
        <end position="433"/>
    </location>
</feature>
<protein>
    <submittedName>
        <fullName evidence="2">AbgT family transporter</fullName>
    </submittedName>
</protein>
<organism evidence="2 3">
    <name type="scientific">Macrococcoides canis</name>
    <dbReference type="NCBI Taxonomy" id="1855823"/>
    <lineage>
        <taxon>Bacteria</taxon>
        <taxon>Bacillati</taxon>
        <taxon>Bacillota</taxon>
        <taxon>Bacilli</taxon>
        <taxon>Bacillales</taxon>
        <taxon>Staphylococcaceae</taxon>
        <taxon>Macrococcoides</taxon>
    </lineage>
</organism>
<dbReference type="GO" id="GO:0015558">
    <property type="term" value="F:secondary active p-aminobenzoyl-glutamate transmembrane transporter activity"/>
    <property type="evidence" value="ECO:0007669"/>
    <property type="project" value="InterPro"/>
</dbReference>
<feature type="transmembrane region" description="Helical" evidence="1">
    <location>
        <begin position="125"/>
        <end position="141"/>
    </location>
</feature>
<evidence type="ECO:0000313" key="3">
    <source>
        <dbReference type="Proteomes" id="UP000501122"/>
    </source>
</evidence>
<dbReference type="RefSeq" id="WP_164953119.1">
    <property type="nucleotide sequence ID" value="NZ_CP047363.1"/>
</dbReference>
<feature type="transmembrane region" description="Helical" evidence="1">
    <location>
        <begin position="301"/>
        <end position="323"/>
    </location>
</feature>
<evidence type="ECO:0000313" key="2">
    <source>
        <dbReference type="EMBL" id="QIH77653.1"/>
    </source>
</evidence>
<proteinExistence type="predicted"/>
<feature type="transmembrane region" description="Helical" evidence="1">
    <location>
        <begin position="344"/>
        <end position="363"/>
    </location>
</feature>
<dbReference type="Pfam" id="PF03806">
    <property type="entry name" value="ABG_transport"/>
    <property type="match status" value="1"/>
</dbReference>
<feature type="transmembrane region" description="Helical" evidence="1">
    <location>
        <begin position="214"/>
        <end position="237"/>
    </location>
</feature>
<dbReference type="AlphaFoldDB" id="A0AAE7BZA5"/>
<keyword evidence="1" id="KW-1133">Transmembrane helix</keyword>
<dbReference type="GO" id="GO:1902604">
    <property type="term" value="P:p-aminobenzoyl-glutamate transmembrane transport"/>
    <property type="evidence" value="ECO:0007669"/>
    <property type="project" value="InterPro"/>
</dbReference>
<feature type="transmembrane region" description="Helical" evidence="1">
    <location>
        <begin position="469"/>
        <end position="493"/>
    </location>
</feature>
<keyword evidence="1" id="KW-0472">Membrane</keyword>
<dbReference type="Proteomes" id="UP000501122">
    <property type="component" value="Chromosome"/>
</dbReference>
<dbReference type="EMBL" id="CP047363">
    <property type="protein sequence ID" value="QIH77653.1"/>
    <property type="molecule type" value="Genomic_DNA"/>
</dbReference>
<dbReference type="PANTHER" id="PTHR30282">
    <property type="entry name" value="P-AMINOBENZOYL GLUTAMATE TRANSPORTER"/>
    <property type="match status" value="1"/>
</dbReference>
<name>A0AAE7BZA5_9STAP</name>
<dbReference type="PANTHER" id="PTHR30282:SF0">
    <property type="entry name" value="P-AMINOBENZOYL-GLUTAMATE TRANSPORT PROTEIN"/>
    <property type="match status" value="1"/>
</dbReference>
<feature type="transmembrane region" description="Helical" evidence="1">
    <location>
        <begin position="383"/>
        <end position="401"/>
    </location>
</feature>
<gene>
    <name evidence="2" type="ORF">GTN30_03145</name>
</gene>
<feature type="transmembrane region" description="Helical" evidence="1">
    <location>
        <begin position="30"/>
        <end position="47"/>
    </location>
</feature>
<dbReference type="InterPro" id="IPR004697">
    <property type="entry name" value="AbgT"/>
</dbReference>